<dbReference type="SUPFAM" id="SSF54616">
    <property type="entry name" value="DNA-binding domain of Mlu1-box binding protein MBP1"/>
    <property type="match status" value="1"/>
</dbReference>
<feature type="region of interest" description="Disordered" evidence="4">
    <location>
        <begin position="692"/>
        <end position="737"/>
    </location>
</feature>
<dbReference type="InterPro" id="IPR036887">
    <property type="entry name" value="HTH_APSES_sf"/>
</dbReference>
<name>A0A8H4F612_MUCCL</name>
<feature type="compositionally biased region" description="Basic residues" evidence="4">
    <location>
        <begin position="124"/>
        <end position="137"/>
    </location>
</feature>
<dbReference type="SUPFAM" id="SSF48403">
    <property type="entry name" value="Ankyrin repeat"/>
    <property type="match status" value="1"/>
</dbReference>
<dbReference type="InterPro" id="IPR036770">
    <property type="entry name" value="Ankyrin_rpt-contain_sf"/>
</dbReference>
<dbReference type="Gene3D" id="3.10.260.10">
    <property type="entry name" value="Transcription regulator HTH, APSES-type DNA-binding domain"/>
    <property type="match status" value="1"/>
</dbReference>
<feature type="region of interest" description="Disordered" evidence="4">
    <location>
        <begin position="155"/>
        <end position="231"/>
    </location>
</feature>
<dbReference type="SMART" id="SM01252">
    <property type="entry name" value="KilA-N"/>
    <property type="match status" value="1"/>
</dbReference>
<dbReference type="Pfam" id="PF13637">
    <property type="entry name" value="Ank_4"/>
    <property type="match status" value="1"/>
</dbReference>
<evidence type="ECO:0000313" key="6">
    <source>
        <dbReference type="EMBL" id="KAF1807556.1"/>
    </source>
</evidence>
<keyword evidence="2 3" id="KW-0040">ANK repeat</keyword>
<comment type="caution">
    <text evidence="6">The sequence shown here is derived from an EMBL/GenBank/DDBJ whole genome shotgun (WGS) entry which is preliminary data.</text>
</comment>
<dbReference type="InterPro" id="IPR002110">
    <property type="entry name" value="Ankyrin_rpt"/>
</dbReference>
<feature type="compositionally biased region" description="Acidic residues" evidence="4">
    <location>
        <begin position="220"/>
        <end position="231"/>
    </location>
</feature>
<dbReference type="EMBL" id="JAAECE010000001">
    <property type="protein sequence ID" value="KAF1807556.1"/>
    <property type="molecule type" value="Genomic_DNA"/>
</dbReference>
<feature type="region of interest" description="Disordered" evidence="4">
    <location>
        <begin position="446"/>
        <end position="470"/>
    </location>
</feature>
<dbReference type="PROSITE" id="PS50297">
    <property type="entry name" value="ANK_REP_REGION"/>
    <property type="match status" value="2"/>
</dbReference>
<feature type="domain" description="HTH APSES-type" evidence="5">
    <location>
        <begin position="7"/>
        <end position="114"/>
    </location>
</feature>
<dbReference type="PROSITE" id="PS50088">
    <property type="entry name" value="ANK_REPEAT"/>
    <property type="match status" value="2"/>
</dbReference>
<feature type="compositionally biased region" description="Polar residues" evidence="4">
    <location>
        <begin position="199"/>
        <end position="209"/>
    </location>
</feature>
<dbReference type="PANTHER" id="PTHR43828:SF15">
    <property type="entry name" value="TRANSCRIPTION FACTOR MBP1"/>
    <property type="match status" value="1"/>
</dbReference>
<reference evidence="6 7" key="1">
    <citation type="submission" date="2019-09" db="EMBL/GenBank/DDBJ databases">
        <authorList>
            <consortium name="DOE Joint Genome Institute"/>
            <person name="Mondo S.J."/>
            <person name="Navarro-Mendoza M.I."/>
            <person name="Perez-Arques C."/>
            <person name="Panchal S."/>
            <person name="Nicolas F.E."/>
            <person name="Ganguly P."/>
            <person name="Pangilinan J."/>
            <person name="Grigoriev I."/>
            <person name="Heitman J."/>
            <person name="Sanya K."/>
            <person name="Garre V."/>
        </authorList>
    </citation>
    <scope>NUCLEOTIDE SEQUENCE [LARGE SCALE GENOMIC DNA]</scope>
    <source>
        <strain evidence="6 7">MU402</strain>
    </source>
</reference>
<feature type="repeat" description="ANK" evidence="3">
    <location>
        <begin position="277"/>
        <end position="309"/>
    </location>
</feature>
<feature type="compositionally biased region" description="Basic and acidic residues" evidence="4">
    <location>
        <begin position="183"/>
        <end position="198"/>
    </location>
</feature>
<feature type="compositionally biased region" description="Low complexity" evidence="4">
    <location>
        <begin position="714"/>
        <end position="723"/>
    </location>
</feature>
<accession>A0A8H4F612</accession>
<gene>
    <name evidence="6" type="ORF">FB192DRAFT_1454509</name>
</gene>
<evidence type="ECO:0000256" key="1">
    <source>
        <dbReference type="ARBA" id="ARBA00022737"/>
    </source>
</evidence>
<dbReference type="GO" id="GO:0003677">
    <property type="term" value="F:DNA binding"/>
    <property type="evidence" value="ECO:0007669"/>
    <property type="project" value="InterPro"/>
</dbReference>
<feature type="region of interest" description="Disordered" evidence="4">
    <location>
        <begin position="109"/>
        <end position="137"/>
    </location>
</feature>
<dbReference type="FunFam" id="3.10.260.10:FF:000001">
    <property type="entry name" value="APSES transcription factor (MbpA)"/>
    <property type="match status" value="1"/>
</dbReference>
<keyword evidence="1" id="KW-0677">Repeat</keyword>
<dbReference type="AlphaFoldDB" id="A0A8H4F612"/>
<dbReference type="Proteomes" id="UP000469890">
    <property type="component" value="Unassembled WGS sequence"/>
</dbReference>
<organism evidence="6 7">
    <name type="scientific">Mucor circinelloides f. lusitanicus</name>
    <name type="common">Mucor racemosus var. lusitanicus</name>
    <dbReference type="NCBI Taxonomy" id="29924"/>
    <lineage>
        <taxon>Eukaryota</taxon>
        <taxon>Fungi</taxon>
        <taxon>Fungi incertae sedis</taxon>
        <taxon>Mucoromycota</taxon>
        <taxon>Mucoromycotina</taxon>
        <taxon>Mucoromycetes</taxon>
        <taxon>Mucorales</taxon>
        <taxon>Mucorineae</taxon>
        <taxon>Mucoraceae</taxon>
        <taxon>Mucor</taxon>
    </lineage>
</organism>
<proteinExistence type="predicted"/>
<dbReference type="Pfam" id="PF04383">
    <property type="entry name" value="KilA-N"/>
    <property type="match status" value="1"/>
</dbReference>
<dbReference type="GO" id="GO:0030907">
    <property type="term" value="C:MBF transcription complex"/>
    <property type="evidence" value="ECO:0007669"/>
    <property type="project" value="TreeGrafter"/>
</dbReference>
<evidence type="ECO:0000259" key="5">
    <source>
        <dbReference type="PROSITE" id="PS51299"/>
    </source>
</evidence>
<dbReference type="PANTHER" id="PTHR43828">
    <property type="entry name" value="ASPARAGINASE"/>
    <property type="match status" value="1"/>
</dbReference>
<dbReference type="SMART" id="SM00248">
    <property type="entry name" value="ANK"/>
    <property type="match status" value="3"/>
</dbReference>
<dbReference type="Gene3D" id="1.25.40.20">
    <property type="entry name" value="Ankyrin repeat-containing domain"/>
    <property type="match status" value="1"/>
</dbReference>
<dbReference type="Pfam" id="PF00023">
    <property type="entry name" value="Ank"/>
    <property type="match status" value="1"/>
</dbReference>
<dbReference type="InterPro" id="IPR051642">
    <property type="entry name" value="SWI6-like"/>
</dbReference>
<evidence type="ECO:0000256" key="2">
    <source>
        <dbReference type="ARBA" id="ARBA00023043"/>
    </source>
</evidence>
<dbReference type="PROSITE" id="PS51299">
    <property type="entry name" value="HTH_APSES"/>
    <property type="match status" value="1"/>
</dbReference>
<evidence type="ECO:0000256" key="4">
    <source>
        <dbReference type="SAM" id="MobiDB-lite"/>
    </source>
</evidence>
<evidence type="ECO:0000256" key="3">
    <source>
        <dbReference type="PROSITE-ProRule" id="PRU00023"/>
    </source>
</evidence>
<dbReference type="GO" id="GO:0033309">
    <property type="term" value="C:SBF transcription complex"/>
    <property type="evidence" value="ECO:0007669"/>
    <property type="project" value="TreeGrafter"/>
</dbReference>
<dbReference type="InterPro" id="IPR018004">
    <property type="entry name" value="KilA/APSES_HTH"/>
</dbReference>
<protein>
    <recommendedName>
        <fullName evidence="5">HTH APSES-type domain-containing protein</fullName>
    </recommendedName>
</protein>
<feature type="compositionally biased region" description="Basic and acidic residues" evidence="4">
    <location>
        <begin position="210"/>
        <end position="219"/>
    </location>
</feature>
<dbReference type="InterPro" id="IPR003163">
    <property type="entry name" value="Tscrpt_reg_HTH_APSES-type"/>
</dbReference>
<dbReference type="GO" id="GO:0001228">
    <property type="term" value="F:DNA-binding transcription activator activity, RNA polymerase II-specific"/>
    <property type="evidence" value="ECO:0007669"/>
    <property type="project" value="UniProtKB-ARBA"/>
</dbReference>
<sequence>MVDFSQIFKATYSGVPVYEMLCKGVAVMRRRSDSYLNATQILKVADFDKPQRTRILEREVQTGQHEKVQGGYGKYQGTWVPFERGKALAELYEVDDVLAPILQFVKGDESPPLAPKHVTAASARPRKSRDVRARKRPKHFDDDVLDIDVASTLGLTRGSDSNAKNDDGSAASPLTTKRARTTKQKDKASTPKAIKLEASKSSAAETNKTIAEHGSADNKQEEDEEEEEDDDMMEFEMSEKPYAQRLLHYFMSGKNSIPSLFTQPPADLDFNVIIDDEGHTSLHWAAAMARIKIVKLLIENGADLYRVNYKGQTALMRSVLFSNNFDNKTFESLLDLLRTTMFNIDKKDQTVFHHTAAMSDWKGKIYASRYYMECLINKLKNNQSELISILNVQDTNGDTALTIAAKIGNRRLIKLMIDAGASTEIANEDGMTPKDYFGEIEKSMAARASATSPPPLTSSPSEAGGSTMNEADTRQVLKSRVEAMFKHVTSDPSTAPPISEFFDDFAESYEKDLVSREKMLQKKKIELNLYTRRLEETKKILLSANSSEEDAEIAAIMQKVETHGKALESKLRRWLQFNQKETLKLLQEKYSKEQDDLDANGNTNDDKPPSPPILNTVQELQTSASKLKDELKRLQSSRKTHVDTLIEIRCRLPPKKYQDYKRLISTCCNVAYENVEDMLTPLLESFDNDSMTLAGESLKDEKDQPSAPPPPPSSSSSLLPTASVSHQQQTVNTTASS</sequence>
<evidence type="ECO:0000313" key="7">
    <source>
        <dbReference type="Proteomes" id="UP000469890"/>
    </source>
</evidence>
<feature type="compositionally biased region" description="Polar residues" evidence="4">
    <location>
        <begin position="724"/>
        <end position="737"/>
    </location>
</feature>
<feature type="repeat" description="ANK" evidence="3">
    <location>
        <begin position="396"/>
        <end position="428"/>
    </location>
</feature>